<dbReference type="GeneID" id="78500045"/>
<dbReference type="RefSeq" id="WP_090861729.1">
    <property type="nucleotide sequence ID" value="NZ_LT629759.1"/>
</dbReference>
<evidence type="ECO:0000313" key="1">
    <source>
        <dbReference type="EMBL" id="SDR69152.1"/>
    </source>
</evidence>
<sequence>MGRWAESDAKRLRKIRKHLGTAWNESFALSDNLSCKAVQDKIEESIIALNSASFDYASWHFEEEAREDG</sequence>
<reference evidence="2" key="1">
    <citation type="submission" date="2016-10" db="EMBL/GenBank/DDBJ databases">
        <authorList>
            <person name="Varghese N."/>
            <person name="Submissions S."/>
        </authorList>
    </citation>
    <scope>NUCLEOTIDE SEQUENCE [LARGE SCALE GENOMIC DNA]</scope>
    <source>
        <strain evidence="2">DSM 22620</strain>
    </source>
</reference>
<organism evidence="1 2">
    <name type="scientific">Parafannyhessea umbonata</name>
    <dbReference type="NCBI Taxonomy" id="604330"/>
    <lineage>
        <taxon>Bacteria</taxon>
        <taxon>Bacillati</taxon>
        <taxon>Actinomycetota</taxon>
        <taxon>Coriobacteriia</taxon>
        <taxon>Coriobacteriales</taxon>
        <taxon>Atopobiaceae</taxon>
        <taxon>Parafannyhessea</taxon>
    </lineage>
</organism>
<dbReference type="EMBL" id="LT629759">
    <property type="protein sequence ID" value="SDR69152.1"/>
    <property type="molecule type" value="Genomic_DNA"/>
</dbReference>
<dbReference type="AlphaFoldDB" id="A0A1H1L4E5"/>
<protein>
    <submittedName>
        <fullName evidence="1">Uncharacterized protein</fullName>
    </submittedName>
</protein>
<accession>A0A1H1L4E5</accession>
<evidence type="ECO:0000313" key="2">
    <source>
        <dbReference type="Proteomes" id="UP000199480"/>
    </source>
</evidence>
<gene>
    <name evidence="1" type="ORF">SAMN04489857_0673</name>
</gene>
<proteinExistence type="predicted"/>
<name>A0A1H1L4E5_9ACTN</name>
<dbReference type="Proteomes" id="UP000199480">
    <property type="component" value="Chromosome I"/>
</dbReference>